<gene>
    <name evidence="2" type="ORF">AVDCRST_MAG34-1745</name>
</gene>
<sequence>DRVGSGAALARHPVGPAQEHDRGGRQPQARHSARARAGLLFPAPRGWSAPSPGRRKAPGRHVRPARQSATYPDAV</sequence>
<accession>A0A6J4M6I9</accession>
<dbReference type="AlphaFoldDB" id="A0A6J4M6I9"/>
<protein>
    <submittedName>
        <fullName evidence="2">Uncharacterized protein</fullName>
    </submittedName>
</protein>
<feature type="non-terminal residue" evidence="2">
    <location>
        <position position="1"/>
    </location>
</feature>
<dbReference type="EMBL" id="CADCUI010000037">
    <property type="protein sequence ID" value="CAA9350792.1"/>
    <property type="molecule type" value="Genomic_DNA"/>
</dbReference>
<reference evidence="2" key="1">
    <citation type="submission" date="2020-02" db="EMBL/GenBank/DDBJ databases">
        <authorList>
            <person name="Meier V. D."/>
        </authorList>
    </citation>
    <scope>NUCLEOTIDE SEQUENCE</scope>
    <source>
        <strain evidence="2">AVDCRST_MAG34</strain>
    </source>
</reference>
<organism evidence="2">
    <name type="scientific">uncultured Nocardioidaceae bacterium</name>
    <dbReference type="NCBI Taxonomy" id="253824"/>
    <lineage>
        <taxon>Bacteria</taxon>
        <taxon>Bacillati</taxon>
        <taxon>Actinomycetota</taxon>
        <taxon>Actinomycetes</taxon>
        <taxon>Propionibacteriales</taxon>
        <taxon>Nocardioidaceae</taxon>
        <taxon>environmental samples</taxon>
    </lineage>
</organism>
<feature type="region of interest" description="Disordered" evidence="1">
    <location>
        <begin position="1"/>
        <end position="75"/>
    </location>
</feature>
<name>A0A6J4M6I9_9ACTN</name>
<evidence type="ECO:0000256" key="1">
    <source>
        <dbReference type="SAM" id="MobiDB-lite"/>
    </source>
</evidence>
<evidence type="ECO:0000313" key="2">
    <source>
        <dbReference type="EMBL" id="CAA9350792.1"/>
    </source>
</evidence>
<feature type="non-terminal residue" evidence="2">
    <location>
        <position position="75"/>
    </location>
</feature>
<proteinExistence type="predicted"/>
<feature type="compositionally biased region" description="Basic residues" evidence="1">
    <location>
        <begin position="53"/>
        <end position="64"/>
    </location>
</feature>